<dbReference type="Proteomes" id="UP000271098">
    <property type="component" value="Unassembled WGS sequence"/>
</dbReference>
<dbReference type="EMBL" id="UYRT01112157">
    <property type="protein sequence ID" value="VDN45775.1"/>
    <property type="molecule type" value="Genomic_DNA"/>
</dbReference>
<feature type="compositionally biased region" description="Low complexity" evidence="1">
    <location>
        <begin position="67"/>
        <end position="89"/>
    </location>
</feature>
<evidence type="ECO:0000256" key="1">
    <source>
        <dbReference type="SAM" id="MobiDB-lite"/>
    </source>
</evidence>
<dbReference type="AlphaFoldDB" id="A0A183F0A0"/>
<keyword evidence="4" id="KW-1185">Reference proteome</keyword>
<protein>
    <submittedName>
        <fullName evidence="5 6">Meis_PKNOX_N domain-containing protein</fullName>
    </submittedName>
</protein>
<dbReference type="WBParaSite" id="GPUH_0002662401-mRNA-1">
    <property type="protein sequence ID" value="GPUH_0002662401-mRNA-1"/>
    <property type="gene ID" value="GPUH_0002662401"/>
</dbReference>
<name>A0A183F0A0_9BILA</name>
<feature type="region of interest" description="Disordered" evidence="1">
    <location>
        <begin position="24"/>
        <end position="89"/>
    </location>
</feature>
<evidence type="ECO:0000313" key="6">
    <source>
        <dbReference type="WBParaSite" id="GPUH_0002667101-mRNA-1"/>
    </source>
</evidence>
<feature type="compositionally biased region" description="Pro residues" evidence="1">
    <location>
        <begin position="31"/>
        <end position="42"/>
    </location>
</feature>
<accession>A0A183F0A0</accession>
<evidence type="ECO:0000313" key="5">
    <source>
        <dbReference type="WBParaSite" id="GPUH_0002662401-mRNA-1"/>
    </source>
</evidence>
<dbReference type="EMBL" id="UYRT01112581">
    <property type="protein sequence ID" value="VDN46132.1"/>
    <property type="molecule type" value="Genomic_DNA"/>
</dbReference>
<evidence type="ECO:0000313" key="2">
    <source>
        <dbReference type="EMBL" id="VDN45775.1"/>
    </source>
</evidence>
<evidence type="ECO:0000313" key="3">
    <source>
        <dbReference type="EMBL" id="VDN46132.1"/>
    </source>
</evidence>
<organism evidence="6">
    <name type="scientific">Gongylonema pulchrum</name>
    <dbReference type="NCBI Taxonomy" id="637853"/>
    <lineage>
        <taxon>Eukaryota</taxon>
        <taxon>Metazoa</taxon>
        <taxon>Ecdysozoa</taxon>
        <taxon>Nematoda</taxon>
        <taxon>Chromadorea</taxon>
        <taxon>Rhabditida</taxon>
        <taxon>Spirurina</taxon>
        <taxon>Spiruromorpha</taxon>
        <taxon>Spiruroidea</taxon>
        <taxon>Gongylonematidae</taxon>
        <taxon>Gongylonema</taxon>
    </lineage>
</organism>
<gene>
    <name evidence="2" type="ORF">GPUH_LOCUS26594</name>
    <name evidence="3" type="ORF">GPUH_LOCUS26641</name>
</gene>
<reference evidence="5 6" key="1">
    <citation type="submission" date="2016-06" db="UniProtKB">
        <authorList>
            <consortium name="WormBaseParasite"/>
        </authorList>
    </citation>
    <scope>IDENTIFICATION</scope>
</reference>
<evidence type="ECO:0000313" key="4">
    <source>
        <dbReference type="Proteomes" id="UP000271098"/>
    </source>
</evidence>
<sequence>MSGPLSMGPMLVMESSQANGAMYLGAHHMQPGPPPPPPPPPIQNGTHVQATLIHPLQSMHGSTATASGQHIISSSSSSMNRSQRSIFFE</sequence>
<dbReference type="WBParaSite" id="GPUH_0002667101-mRNA-1">
    <property type="protein sequence ID" value="GPUH_0002667101-mRNA-1"/>
    <property type="gene ID" value="GPUH_0002667101"/>
</dbReference>
<reference evidence="2 4" key="2">
    <citation type="submission" date="2018-11" db="EMBL/GenBank/DDBJ databases">
        <authorList>
            <consortium name="Pathogen Informatics"/>
        </authorList>
    </citation>
    <scope>NUCLEOTIDE SEQUENCE [LARGE SCALE GENOMIC DNA]</scope>
</reference>
<proteinExistence type="predicted"/>